<feature type="region of interest" description="Disordered" evidence="6">
    <location>
        <begin position="91"/>
        <end position="112"/>
    </location>
</feature>
<dbReference type="InterPro" id="IPR036388">
    <property type="entry name" value="WH-like_DNA-bd_sf"/>
</dbReference>
<dbReference type="AlphaFoldDB" id="A0AAV5RM38"/>
<comment type="similarity">
    <text evidence="2">Belongs to the eukaryotic ribosomal protein eS10 family.</text>
</comment>
<dbReference type="GO" id="GO:0003735">
    <property type="term" value="F:structural constituent of ribosome"/>
    <property type="evidence" value="ECO:0007669"/>
    <property type="project" value="TreeGrafter"/>
</dbReference>
<dbReference type="Proteomes" id="UP001362899">
    <property type="component" value="Unassembled WGS sequence"/>
</dbReference>
<dbReference type="Pfam" id="PF03501">
    <property type="entry name" value="S10_plectin"/>
    <property type="match status" value="1"/>
</dbReference>
<protein>
    <submittedName>
        <fullName evidence="8">Ribosomal 40S subunit protein S10B</fullName>
    </submittedName>
</protein>
<reference evidence="8 9" key="1">
    <citation type="journal article" date="2023" name="Elife">
        <title>Identification of key yeast species and microbe-microbe interactions impacting larval growth of Drosophila in the wild.</title>
        <authorList>
            <person name="Mure A."/>
            <person name="Sugiura Y."/>
            <person name="Maeda R."/>
            <person name="Honda K."/>
            <person name="Sakurai N."/>
            <person name="Takahashi Y."/>
            <person name="Watada M."/>
            <person name="Katoh T."/>
            <person name="Gotoh A."/>
            <person name="Gotoh Y."/>
            <person name="Taniguchi I."/>
            <person name="Nakamura K."/>
            <person name="Hayashi T."/>
            <person name="Katayama T."/>
            <person name="Uemura T."/>
            <person name="Hattori Y."/>
        </authorList>
    </citation>
    <scope>NUCLEOTIDE SEQUENCE [LARGE SCALE GENOMIC DNA]</scope>
    <source>
        <strain evidence="8 9">SB-73</strain>
    </source>
</reference>
<evidence type="ECO:0000313" key="9">
    <source>
        <dbReference type="Proteomes" id="UP001362899"/>
    </source>
</evidence>
<evidence type="ECO:0000256" key="1">
    <source>
        <dbReference type="ARBA" id="ARBA00004496"/>
    </source>
</evidence>
<evidence type="ECO:0000313" key="8">
    <source>
        <dbReference type="EMBL" id="GMM52500.1"/>
    </source>
</evidence>
<evidence type="ECO:0000256" key="6">
    <source>
        <dbReference type="SAM" id="MobiDB-lite"/>
    </source>
</evidence>
<gene>
    <name evidence="8" type="ORF">DASB73_034630</name>
</gene>
<keyword evidence="4" id="KW-0689">Ribosomal protein</keyword>
<sequence>MLIPTDQRRKIHEYLFNEGVCVAKKDFECIHEDLQVKNLYVIKAMQSLNSKGFVKTQFVWQYYYYTLTDEGVEYLRDWLYLPSAVSPATHQQARPAAEGKTNKAVDAQAQLA</sequence>
<keyword evidence="3" id="KW-0963">Cytoplasm</keyword>
<dbReference type="SUPFAM" id="SSF46785">
    <property type="entry name" value="Winged helix' DNA-binding domain"/>
    <property type="match status" value="1"/>
</dbReference>
<evidence type="ECO:0000259" key="7">
    <source>
        <dbReference type="Pfam" id="PF03501"/>
    </source>
</evidence>
<evidence type="ECO:0000256" key="4">
    <source>
        <dbReference type="ARBA" id="ARBA00022980"/>
    </source>
</evidence>
<name>A0AAV5RM38_STABA</name>
<dbReference type="GO" id="GO:0022627">
    <property type="term" value="C:cytosolic small ribosomal subunit"/>
    <property type="evidence" value="ECO:0007669"/>
    <property type="project" value="TreeGrafter"/>
</dbReference>
<dbReference type="InterPro" id="IPR005326">
    <property type="entry name" value="Plectin_eS10_N"/>
</dbReference>
<keyword evidence="9" id="KW-1185">Reference proteome</keyword>
<feature type="domain" description="Plectin/eS10 N-terminal" evidence="7">
    <location>
        <begin position="3"/>
        <end position="93"/>
    </location>
</feature>
<evidence type="ECO:0000256" key="5">
    <source>
        <dbReference type="ARBA" id="ARBA00023274"/>
    </source>
</evidence>
<dbReference type="EMBL" id="BTGC01000008">
    <property type="protein sequence ID" value="GMM52500.1"/>
    <property type="molecule type" value="Genomic_DNA"/>
</dbReference>
<comment type="subcellular location">
    <subcellularLocation>
        <location evidence="1">Cytoplasm</location>
    </subcellularLocation>
</comment>
<dbReference type="GO" id="GO:0003723">
    <property type="term" value="F:RNA binding"/>
    <property type="evidence" value="ECO:0007669"/>
    <property type="project" value="TreeGrafter"/>
</dbReference>
<keyword evidence="5" id="KW-0687">Ribonucleoprotein</keyword>
<organism evidence="8 9">
    <name type="scientific">Starmerella bacillaris</name>
    <name type="common">Yeast</name>
    <name type="synonym">Candida zemplinina</name>
    <dbReference type="NCBI Taxonomy" id="1247836"/>
    <lineage>
        <taxon>Eukaryota</taxon>
        <taxon>Fungi</taxon>
        <taxon>Dikarya</taxon>
        <taxon>Ascomycota</taxon>
        <taxon>Saccharomycotina</taxon>
        <taxon>Dipodascomycetes</taxon>
        <taxon>Dipodascales</taxon>
        <taxon>Trichomonascaceae</taxon>
        <taxon>Starmerella</taxon>
    </lineage>
</organism>
<dbReference type="InterPro" id="IPR036390">
    <property type="entry name" value="WH_DNA-bd_sf"/>
</dbReference>
<evidence type="ECO:0000256" key="3">
    <source>
        <dbReference type="ARBA" id="ARBA00022490"/>
    </source>
</evidence>
<evidence type="ECO:0000256" key="2">
    <source>
        <dbReference type="ARBA" id="ARBA00007278"/>
    </source>
</evidence>
<accession>A0AAV5RM38</accession>
<dbReference type="InterPro" id="IPR037447">
    <property type="entry name" value="Ribosomal_eS10"/>
</dbReference>
<comment type="caution">
    <text evidence="8">The sequence shown here is derived from an EMBL/GenBank/DDBJ whole genome shotgun (WGS) entry which is preliminary data.</text>
</comment>
<dbReference type="PANTHER" id="PTHR12146:SF0">
    <property type="entry name" value="RIBOSOMAL PROTEIN S10"/>
    <property type="match status" value="1"/>
</dbReference>
<dbReference type="PANTHER" id="PTHR12146">
    <property type="entry name" value="40S RIBOSOMAL PROTEIN S10"/>
    <property type="match status" value="1"/>
</dbReference>
<dbReference type="Gene3D" id="1.10.10.10">
    <property type="entry name" value="Winged helix-like DNA-binding domain superfamily/Winged helix DNA-binding domain"/>
    <property type="match status" value="1"/>
</dbReference>
<dbReference type="FunFam" id="1.10.10.10:FF:000025">
    <property type="entry name" value="40S ribosomal protein S10"/>
    <property type="match status" value="1"/>
</dbReference>
<proteinExistence type="inferred from homology"/>